<dbReference type="Gene3D" id="3.30.70.1530">
    <property type="entry name" value="Hypothetical protein rpa1041"/>
    <property type="match status" value="1"/>
</dbReference>
<evidence type="ECO:0000313" key="11">
    <source>
        <dbReference type="Proteomes" id="UP000004848"/>
    </source>
</evidence>
<comment type="caution">
    <text evidence="10">The sequence shown here is derived from an EMBL/GenBank/DDBJ whole genome shotgun (WGS) entry which is preliminary data.</text>
</comment>
<keyword evidence="6 8" id="KW-0998">Cell outer membrane</keyword>
<dbReference type="PRINTS" id="PR01338">
    <property type="entry name" value="TYPE3OMKPROT"/>
</dbReference>
<evidence type="ECO:0000256" key="7">
    <source>
        <dbReference type="ARBA" id="ARBA00023288"/>
    </source>
</evidence>
<dbReference type="InterPro" id="IPR006182">
    <property type="entry name" value="FliF_N_dom"/>
</dbReference>
<dbReference type="eggNOG" id="COG4669">
    <property type="taxonomic scope" value="Bacteria"/>
</dbReference>
<keyword evidence="3 8" id="KW-0732">Signal</keyword>
<comment type="subcellular location">
    <subcellularLocation>
        <location evidence="1">Cell outer membrane</location>
        <topology evidence="1">Lipid-anchor</topology>
    </subcellularLocation>
</comment>
<dbReference type="NCBIfam" id="TIGR02544">
    <property type="entry name" value="III_secr_YscJ"/>
    <property type="match status" value="1"/>
</dbReference>
<keyword evidence="5 8" id="KW-0564">Palmitate</keyword>
<name>A0P0K7_ROSAI</name>
<proteinExistence type="inferred from homology"/>
<feature type="transmembrane region" description="Helical" evidence="8">
    <location>
        <begin position="195"/>
        <end position="221"/>
    </location>
</feature>
<dbReference type="InterPro" id="IPR045851">
    <property type="entry name" value="AMP-bd_C_sf"/>
</dbReference>
<keyword evidence="8" id="KW-1133">Transmembrane helix</keyword>
<dbReference type="GO" id="GO:0009279">
    <property type="term" value="C:cell outer membrane"/>
    <property type="evidence" value="ECO:0007669"/>
    <property type="project" value="UniProtKB-SubCell"/>
</dbReference>
<keyword evidence="8" id="KW-0812">Transmembrane</keyword>
<gene>
    <name evidence="10" type="ORF">SIAM614_00984</name>
</gene>
<reference evidence="10 11" key="1">
    <citation type="submission" date="2006-05" db="EMBL/GenBank/DDBJ databases">
        <authorList>
            <person name="King G."/>
            <person name="Ferriera S."/>
            <person name="Johnson J."/>
            <person name="Kravitz S."/>
            <person name="Beeson K."/>
            <person name="Sutton G."/>
            <person name="Rogers Y.-H."/>
            <person name="Friedman R."/>
            <person name="Frazier M."/>
            <person name="Venter J.C."/>
        </authorList>
    </citation>
    <scope>NUCLEOTIDE SEQUENCE [LARGE SCALE GENOMIC DNA]</scope>
    <source>
        <strain evidence="11">ATCC 25650 / DSM 13394 / JCM 20685 / NBRC 16684 / NCIMB 2208 / IAM 12614 / B1</strain>
    </source>
</reference>
<dbReference type="Pfam" id="PF01514">
    <property type="entry name" value="YscJ_FliF"/>
    <property type="match status" value="1"/>
</dbReference>
<evidence type="ECO:0000256" key="1">
    <source>
        <dbReference type="ARBA" id="ARBA00004459"/>
    </source>
</evidence>
<evidence type="ECO:0000313" key="10">
    <source>
        <dbReference type="EMBL" id="EAV41321.1"/>
    </source>
</evidence>
<evidence type="ECO:0000256" key="5">
    <source>
        <dbReference type="ARBA" id="ARBA00023139"/>
    </source>
</evidence>
<protein>
    <recommendedName>
        <fullName evidence="8">Lipoprotein</fullName>
    </recommendedName>
</protein>
<keyword evidence="7 8" id="KW-0449">Lipoprotein</keyword>
<sequence length="239" mass="25675">MSEQDANGMLSVLMANGISVEKRYDGDDGVSLLVDEADLAPAIGILSENGFPRTERESIGSVFQKSGIMSSPFEERVRYIHALGEEVSGTLNEIDGVLMARVHVVLPEKPELGEVIVPSSAAVFIKHSKNVDLDFITPQIRRLVSNSIQGVEYDSVTVVLVEAEPPQIISGGQVRIPVTELVPGLGVRASDIDKFWGIAAVTATILALLVATNISAVFAFLRVRRTLKRQEAGEVNPAG</sequence>
<dbReference type="Proteomes" id="UP000004848">
    <property type="component" value="Unassembled WGS sequence"/>
</dbReference>
<feature type="domain" description="Flagellar M-ring N-terminal" evidence="9">
    <location>
        <begin position="1"/>
        <end position="159"/>
    </location>
</feature>
<dbReference type="EMBL" id="AAUW01000021">
    <property type="protein sequence ID" value="EAV41321.1"/>
    <property type="molecule type" value="Genomic_DNA"/>
</dbReference>
<keyword evidence="4 8" id="KW-0472">Membrane</keyword>
<evidence type="ECO:0000256" key="6">
    <source>
        <dbReference type="ARBA" id="ARBA00023237"/>
    </source>
</evidence>
<dbReference type="InterPro" id="IPR003282">
    <property type="entry name" value="T3SS_SctJ"/>
</dbReference>
<dbReference type="PANTHER" id="PTHR30046:SF2">
    <property type="entry name" value="YOP PROTEINS TRANSLOCATION LIPOPROTEIN J"/>
    <property type="match status" value="1"/>
</dbReference>
<evidence type="ECO:0000256" key="4">
    <source>
        <dbReference type="ARBA" id="ARBA00023136"/>
    </source>
</evidence>
<organism evidence="10 11">
    <name type="scientific">Roseibium aggregatum (strain ATCC 25650 / DSM 13394 / JCM 20685 / NBRC 16684 / NCIMB 2208 / IAM 12614 / B1)</name>
    <name type="common">Stappia aggregata</name>
    <dbReference type="NCBI Taxonomy" id="384765"/>
    <lineage>
        <taxon>Bacteria</taxon>
        <taxon>Pseudomonadati</taxon>
        <taxon>Pseudomonadota</taxon>
        <taxon>Alphaproteobacteria</taxon>
        <taxon>Hyphomicrobiales</taxon>
        <taxon>Stappiaceae</taxon>
        <taxon>Roseibium</taxon>
    </lineage>
</organism>
<accession>A0P0K7</accession>
<dbReference type="GO" id="GO:0009306">
    <property type="term" value="P:protein secretion"/>
    <property type="evidence" value="ECO:0007669"/>
    <property type="project" value="InterPro"/>
</dbReference>
<evidence type="ECO:0000256" key="2">
    <source>
        <dbReference type="ARBA" id="ARBA00009509"/>
    </source>
</evidence>
<dbReference type="InterPro" id="IPR043427">
    <property type="entry name" value="YscJ/FliF"/>
</dbReference>
<dbReference type="AlphaFoldDB" id="A0P0K7"/>
<comment type="similarity">
    <text evidence="2 8">Belongs to the YscJ lipoprotein family.</text>
</comment>
<dbReference type="Gene3D" id="3.30.300.30">
    <property type="match status" value="1"/>
</dbReference>
<evidence type="ECO:0000256" key="8">
    <source>
        <dbReference type="RuleBase" id="RU364102"/>
    </source>
</evidence>
<dbReference type="PANTHER" id="PTHR30046">
    <property type="entry name" value="FLAGELLAR M-RING PROTEIN"/>
    <property type="match status" value="1"/>
</dbReference>
<evidence type="ECO:0000256" key="3">
    <source>
        <dbReference type="ARBA" id="ARBA00022729"/>
    </source>
</evidence>
<evidence type="ECO:0000259" key="9">
    <source>
        <dbReference type="Pfam" id="PF01514"/>
    </source>
</evidence>